<evidence type="ECO:0000259" key="2">
    <source>
        <dbReference type="PROSITE" id="PS50878"/>
    </source>
</evidence>
<organism evidence="3 4">
    <name type="scientific">candidate division Kazan bacterium RBG_13_50_9</name>
    <dbReference type="NCBI Taxonomy" id="1798535"/>
    <lineage>
        <taxon>Bacteria</taxon>
        <taxon>Bacteria division Kazan-3B-28</taxon>
    </lineage>
</organism>
<feature type="region of interest" description="Disordered" evidence="1">
    <location>
        <begin position="196"/>
        <end position="220"/>
    </location>
</feature>
<dbReference type="CDD" id="cd01651">
    <property type="entry name" value="RT_G2_intron"/>
    <property type="match status" value="1"/>
</dbReference>
<proteinExistence type="predicted"/>
<reference evidence="3 4" key="1">
    <citation type="journal article" date="2016" name="Nat. Commun.">
        <title>Thousands of microbial genomes shed light on interconnected biogeochemical processes in an aquifer system.</title>
        <authorList>
            <person name="Anantharaman K."/>
            <person name="Brown C.T."/>
            <person name="Hug L.A."/>
            <person name="Sharon I."/>
            <person name="Castelle C.J."/>
            <person name="Probst A.J."/>
            <person name="Thomas B.C."/>
            <person name="Singh A."/>
            <person name="Wilkins M.J."/>
            <person name="Karaoz U."/>
            <person name="Brodie E.L."/>
            <person name="Williams K.H."/>
            <person name="Hubbard S.S."/>
            <person name="Banfield J.F."/>
        </authorList>
    </citation>
    <scope>NUCLEOTIDE SEQUENCE [LARGE SCALE GENOMIC DNA]</scope>
</reference>
<dbReference type="InterPro" id="IPR043502">
    <property type="entry name" value="DNA/RNA_pol_sf"/>
</dbReference>
<dbReference type="PANTHER" id="PTHR34047">
    <property type="entry name" value="NUCLEAR INTRON MATURASE 1, MITOCHONDRIAL-RELATED"/>
    <property type="match status" value="1"/>
</dbReference>
<dbReference type="InterPro" id="IPR000477">
    <property type="entry name" value="RT_dom"/>
</dbReference>
<sequence>MAWTEFRKGKRSKSDVQAFELHLEDNIFTLYEELKRGTYRHGGYHQFRISDPKPRLISKASVRDRLLHHAIYQILYPAFDKTFIFDSYSCRKNKGTHKGFFRLVDMARKVSKNYTCSCWALKLDIRKFFDSVDHEVLMDLLKVLIADDGLLGLLQNIISSFSARHPEPLNSTQDKLREESSDSVLLYSRTRSFANAQDDRNRKSEDDGEEGGNDGGGKGMPLGNLTSQLFANIYLDPLDKFVKHKIKAKYYLRYADDFVLLSTDPDELLGCLVEISRFLKDKLKLDLHPDKIILRKLNWGIDFVGYVALPHYSLPRRKTVKRILQQITKWIEVGNEDALAKAMPSYLGYLSHVRAHHVSRLMRDV</sequence>
<dbReference type="Pfam" id="PF00078">
    <property type="entry name" value="RVT_1"/>
    <property type="match status" value="1"/>
</dbReference>
<dbReference type="SUPFAM" id="SSF56672">
    <property type="entry name" value="DNA/RNA polymerases"/>
    <property type="match status" value="1"/>
</dbReference>
<dbReference type="Proteomes" id="UP000176651">
    <property type="component" value="Unassembled WGS sequence"/>
</dbReference>
<dbReference type="AlphaFoldDB" id="A0A1F4NS76"/>
<dbReference type="EMBL" id="META01000003">
    <property type="protein sequence ID" value="OGB74344.1"/>
    <property type="molecule type" value="Genomic_DNA"/>
</dbReference>
<dbReference type="InterPro" id="IPR051083">
    <property type="entry name" value="GrpII_Intron_Splice-Mob/Def"/>
</dbReference>
<protein>
    <recommendedName>
        <fullName evidence="2">Reverse transcriptase domain-containing protein</fullName>
    </recommendedName>
</protein>
<dbReference type="PROSITE" id="PS50878">
    <property type="entry name" value="RT_POL"/>
    <property type="match status" value="1"/>
</dbReference>
<accession>A0A1F4NS76</accession>
<evidence type="ECO:0000313" key="3">
    <source>
        <dbReference type="EMBL" id="OGB74344.1"/>
    </source>
</evidence>
<comment type="caution">
    <text evidence="3">The sequence shown here is derived from an EMBL/GenBank/DDBJ whole genome shotgun (WGS) entry which is preliminary data.</text>
</comment>
<gene>
    <name evidence="3" type="ORF">A2V68_01160</name>
</gene>
<name>A0A1F4NS76_UNCK3</name>
<feature type="domain" description="Reverse transcriptase" evidence="2">
    <location>
        <begin position="1"/>
        <end position="308"/>
    </location>
</feature>
<evidence type="ECO:0000313" key="4">
    <source>
        <dbReference type="Proteomes" id="UP000176651"/>
    </source>
</evidence>
<evidence type="ECO:0000256" key="1">
    <source>
        <dbReference type="SAM" id="MobiDB-lite"/>
    </source>
</evidence>
<dbReference type="PANTHER" id="PTHR34047:SF8">
    <property type="entry name" value="PROTEIN YKFC"/>
    <property type="match status" value="1"/>
</dbReference>